<dbReference type="HOGENOM" id="CLU_036901_0_0_11"/>
<feature type="transmembrane region" description="Helical" evidence="2">
    <location>
        <begin position="218"/>
        <end position="242"/>
    </location>
</feature>
<proteinExistence type="predicted"/>
<dbReference type="RefSeq" id="WP_046724713.1">
    <property type="nucleotide sequence ID" value="NZ_CP009922.3"/>
</dbReference>
<name>A0A0F7CPR8_9ACTN</name>
<feature type="transmembrane region" description="Helical" evidence="2">
    <location>
        <begin position="276"/>
        <end position="295"/>
    </location>
</feature>
<keyword evidence="2" id="KW-0812">Transmembrane</keyword>
<feature type="region of interest" description="Disordered" evidence="1">
    <location>
        <begin position="60"/>
        <end position="107"/>
    </location>
</feature>
<keyword evidence="2" id="KW-1133">Transmembrane helix</keyword>
<accession>A0A0F7CPR8</accession>
<feature type="transmembrane region" description="Helical" evidence="2">
    <location>
        <begin position="109"/>
        <end position="127"/>
    </location>
</feature>
<dbReference type="AlphaFoldDB" id="A0A0F7CPR8"/>
<sequence>MTAPADPVRVLLHRHRELCEHATDPLEIAAALEAYGLTDAGAARFRHRDVFSLAEELYARTPRPGEHPQGPAPGLPPRRSRHRRHRDAARPAEPFRPPRRARAHAPGGPVRPLLPLFPAALVSAGVVAADARAQAALTAAAVLAAGFLLYGRGRPRIAALCVLPLLALLWHRAGPGALLPPVAAVAPAVWCRDWFAARARRRLAASRSLKEFAAAVRHLVGAALLLFTLCLAALRAALWPLLPPAATTWTVTGQSLALGVLLFLSVLLAAHGFHRAAAAGPLAACAVHLLIAVTAPPAEALLHAAASGATAALLLIPAGRALVAASAHHHDHPHPRGRPPRPRTHH</sequence>
<feature type="transmembrane region" description="Helical" evidence="2">
    <location>
        <begin position="248"/>
        <end position="269"/>
    </location>
</feature>
<feature type="compositionally biased region" description="Basic residues" evidence="1">
    <location>
        <begin position="78"/>
        <end position="87"/>
    </location>
</feature>
<dbReference type="PATRIC" id="fig|408015.6.peg.3803"/>
<dbReference type="Proteomes" id="UP000034034">
    <property type="component" value="Chromosome"/>
</dbReference>
<keyword evidence="2" id="KW-0472">Membrane</keyword>
<feature type="region of interest" description="Disordered" evidence="1">
    <location>
        <begin position="327"/>
        <end position="346"/>
    </location>
</feature>
<keyword evidence="4" id="KW-1185">Reference proteome</keyword>
<evidence type="ECO:0000313" key="3">
    <source>
        <dbReference type="EMBL" id="AKG45136.1"/>
    </source>
</evidence>
<dbReference type="STRING" id="408015.SXIM_37520"/>
<evidence type="ECO:0000256" key="2">
    <source>
        <dbReference type="SAM" id="Phobius"/>
    </source>
</evidence>
<reference evidence="3" key="1">
    <citation type="submission" date="2019-08" db="EMBL/GenBank/DDBJ databases">
        <title>Complete genome sequence of a mangrove-derived Streptomyces xiamenensis.</title>
        <authorList>
            <person name="Xu J."/>
        </authorList>
    </citation>
    <scope>NUCLEOTIDE SEQUENCE</scope>
    <source>
        <strain evidence="3">318</strain>
    </source>
</reference>
<feature type="transmembrane region" description="Helical" evidence="2">
    <location>
        <begin position="301"/>
        <end position="323"/>
    </location>
</feature>
<gene>
    <name evidence="3" type="ORF">SXIM_37520</name>
</gene>
<organism evidence="3 4">
    <name type="scientific">Streptomyces xiamenensis</name>
    <dbReference type="NCBI Taxonomy" id="408015"/>
    <lineage>
        <taxon>Bacteria</taxon>
        <taxon>Bacillati</taxon>
        <taxon>Actinomycetota</taxon>
        <taxon>Actinomycetes</taxon>
        <taxon>Kitasatosporales</taxon>
        <taxon>Streptomycetaceae</taxon>
        <taxon>Streptomyces</taxon>
    </lineage>
</organism>
<dbReference type="KEGG" id="sxi:SXIM_37520"/>
<feature type="transmembrane region" description="Helical" evidence="2">
    <location>
        <begin position="133"/>
        <end position="150"/>
    </location>
</feature>
<protein>
    <submittedName>
        <fullName evidence="3">Integral membrane protein</fullName>
    </submittedName>
</protein>
<evidence type="ECO:0000313" key="4">
    <source>
        <dbReference type="Proteomes" id="UP000034034"/>
    </source>
</evidence>
<dbReference type="EMBL" id="CP009922">
    <property type="protein sequence ID" value="AKG45136.1"/>
    <property type="molecule type" value="Genomic_DNA"/>
</dbReference>
<evidence type="ECO:0000256" key="1">
    <source>
        <dbReference type="SAM" id="MobiDB-lite"/>
    </source>
</evidence>